<organism evidence="4 5">
    <name type="scientific">Pacificibacter maritimus</name>
    <dbReference type="NCBI Taxonomy" id="762213"/>
    <lineage>
        <taxon>Bacteria</taxon>
        <taxon>Pseudomonadati</taxon>
        <taxon>Pseudomonadota</taxon>
        <taxon>Alphaproteobacteria</taxon>
        <taxon>Rhodobacterales</taxon>
        <taxon>Roseobacteraceae</taxon>
        <taxon>Pacificibacter</taxon>
    </lineage>
</organism>
<dbReference type="AlphaFoldDB" id="A0A3N4UM64"/>
<dbReference type="RefSeq" id="WP_123791858.1">
    <property type="nucleotide sequence ID" value="NZ_RKQK01000001.1"/>
</dbReference>
<evidence type="ECO:0000256" key="3">
    <source>
        <dbReference type="SAM" id="SignalP"/>
    </source>
</evidence>
<evidence type="ECO:0000256" key="1">
    <source>
        <dbReference type="ARBA" id="ARBA00004418"/>
    </source>
</evidence>
<comment type="similarity">
    <text evidence="2">Belongs to the bacterial solute-binding protein 1 family.</text>
</comment>
<dbReference type="InterPro" id="IPR050490">
    <property type="entry name" value="Bact_solute-bd_prot1"/>
</dbReference>
<dbReference type="Proteomes" id="UP000269689">
    <property type="component" value="Unassembled WGS sequence"/>
</dbReference>
<accession>A0A3N4UM64</accession>
<reference evidence="4 5" key="1">
    <citation type="submission" date="2018-11" db="EMBL/GenBank/DDBJ databases">
        <title>Genomic Encyclopedia of Type Strains, Phase IV (KMG-IV): sequencing the most valuable type-strain genomes for metagenomic binning, comparative biology and taxonomic classification.</title>
        <authorList>
            <person name="Goeker M."/>
        </authorList>
    </citation>
    <scope>NUCLEOTIDE SEQUENCE [LARGE SCALE GENOMIC DNA]</scope>
    <source>
        <strain evidence="4 5">DSM 104731</strain>
    </source>
</reference>
<name>A0A3N4UM64_9RHOB</name>
<dbReference type="GO" id="GO:0042597">
    <property type="term" value="C:periplasmic space"/>
    <property type="evidence" value="ECO:0007669"/>
    <property type="project" value="UniProtKB-SubCell"/>
</dbReference>
<comment type="subcellular location">
    <subcellularLocation>
        <location evidence="1">Periplasm</location>
    </subcellularLocation>
</comment>
<sequence>MKRSTTALATVLALTGISAHSAELRMSWWGGDSRHVATQAALEVCGAKTGHSIKPEFTGWGGHLEKVTTQLAGGTEADIMQLNWPWLPIFSPDGTNLVDLNTLSDTIDLSNWNEAAIAQATLGGKLNGLAASQTGMIYWFNQDIYEQAGLALPTSIDDLVTAAAVFEDKLGEGYFPFYLVGEDVVKWLQNVVAQSTGKGLIDDSTMTVAYTQDELVAGIEMYQMLVDAKVTPSWPDAAAAGNVQLYENPSWADGHYAGTYVWDSTYFKYAEPLTVGTLVPSGLLSVEGGSNDGVYRKASMVFSLSKNSDNLEAAAQVLNCLLNEPEGITAMGTARGLPASKAAQAQLAADGSIVDIQTEANDMVLQASGPEVSAYAEHPEVRSLMTDTLELFAYGELSAQEAAEEIILGTNEVLEKYK</sequence>
<dbReference type="InterPro" id="IPR006059">
    <property type="entry name" value="SBP"/>
</dbReference>
<gene>
    <name evidence="4" type="ORF">EDD53_0787</name>
</gene>
<evidence type="ECO:0000313" key="5">
    <source>
        <dbReference type="Proteomes" id="UP000269689"/>
    </source>
</evidence>
<feature type="signal peptide" evidence="3">
    <location>
        <begin position="1"/>
        <end position="21"/>
    </location>
</feature>
<comment type="caution">
    <text evidence="4">The sequence shown here is derived from an EMBL/GenBank/DDBJ whole genome shotgun (WGS) entry which is preliminary data.</text>
</comment>
<dbReference type="PANTHER" id="PTHR43649:SF11">
    <property type="entry name" value="ABC TRANSPORTER SUBSTRATE-BINDING PROTEIN YESO-RELATED"/>
    <property type="match status" value="1"/>
</dbReference>
<feature type="chain" id="PRO_5017974532" evidence="3">
    <location>
        <begin position="22"/>
        <end position="418"/>
    </location>
</feature>
<evidence type="ECO:0000313" key="4">
    <source>
        <dbReference type="EMBL" id="RPE71662.1"/>
    </source>
</evidence>
<protein>
    <submittedName>
        <fullName evidence="4">Carbohydrate ABC transporter substrate-binding protein (CUT1 family)</fullName>
    </submittedName>
</protein>
<dbReference type="Pfam" id="PF01547">
    <property type="entry name" value="SBP_bac_1"/>
    <property type="match status" value="1"/>
</dbReference>
<dbReference type="PANTHER" id="PTHR43649">
    <property type="entry name" value="ARABINOSE-BINDING PROTEIN-RELATED"/>
    <property type="match status" value="1"/>
</dbReference>
<dbReference type="OrthoDB" id="7317090at2"/>
<evidence type="ECO:0000256" key="2">
    <source>
        <dbReference type="ARBA" id="ARBA00008520"/>
    </source>
</evidence>
<keyword evidence="5" id="KW-1185">Reference proteome</keyword>
<keyword evidence="3" id="KW-0732">Signal</keyword>
<dbReference type="Gene3D" id="3.40.190.10">
    <property type="entry name" value="Periplasmic binding protein-like II"/>
    <property type="match status" value="2"/>
</dbReference>
<dbReference type="SUPFAM" id="SSF53850">
    <property type="entry name" value="Periplasmic binding protein-like II"/>
    <property type="match status" value="1"/>
</dbReference>
<proteinExistence type="inferred from homology"/>
<dbReference type="EMBL" id="RKQK01000001">
    <property type="protein sequence ID" value="RPE71662.1"/>
    <property type="molecule type" value="Genomic_DNA"/>
</dbReference>